<sequence length="478" mass="53095">MKKIFIIAFLIGITFSSCEDFEGWNVDDKNPSEVPAGYLITSSQRDLALRMTSTSVNYNIFKLFAQYWTETQYTDEVNYDLTGRDIGGNFFLYLYRDVLMDINEAKRIINEDQFIDATTKTNQLAVAEIMQVFVWHILVDTYGDIPYSEALQGVDNLLPVYDDDVAIYADLFARLDAALSQLSSGDSFGTADLLYNGDISQWKKFGNSIKLRMAVRTADFDSSRSSQLASQAVAAGVFTSSSDNAAFPFEVSPPNTNPVWTSLVQSGRNDFILANTFVDIITPLNDPRASVFMADNKDPYIGATYGVGSSYTDYTHIGDLWHTPDLEGILMSYDEVQFLLAEAVERNLISGDAEMYYNEGVKASIIYWGGSEGDADTYLAQTSVAYNTAGSSWKEVIGNQKYIALYGRGFEAWSSWRMLDYPNTMTRPAISGEPVPRRYIYGNDDADVNGANYEAASAAMGGDLKSSRVFWDIVGVGN</sequence>
<proteinExistence type="predicted"/>
<name>A0ABW2Z497_9FLAO</name>
<evidence type="ECO:0000313" key="1">
    <source>
        <dbReference type="EMBL" id="MFD0761109.1"/>
    </source>
</evidence>
<dbReference type="InterPro" id="IPR041662">
    <property type="entry name" value="SusD-like_2"/>
</dbReference>
<keyword evidence="1" id="KW-0449">Lipoprotein</keyword>
<organism evidence="1 2">
    <name type="scientific">Lutibacter aestuarii</name>
    <dbReference type="NCBI Taxonomy" id="861111"/>
    <lineage>
        <taxon>Bacteria</taxon>
        <taxon>Pseudomonadati</taxon>
        <taxon>Bacteroidota</taxon>
        <taxon>Flavobacteriia</taxon>
        <taxon>Flavobacteriales</taxon>
        <taxon>Flavobacteriaceae</taxon>
        <taxon>Lutibacter</taxon>
    </lineage>
</organism>
<keyword evidence="2" id="KW-1185">Reference proteome</keyword>
<comment type="caution">
    <text evidence="1">The sequence shown here is derived from an EMBL/GenBank/DDBJ whole genome shotgun (WGS) entry which is preliminary data.</text>
</comment>
<protein>
    <submittedName>
        <fullName evidence="1">SusD/RagB family nutrient-binding outer membrane lipoprotein</fullName>
    </submittedName>
</protein>
<dbReference type="InterPro" id="IPR011990">
    <property type="entry name" value="TPR-like_helical_dom_sf"/>
</dbReference>
<dbReference type="Proteomes" id="UP001597032">
    <property type="component" value="Unassembled WGS sequence"/>
</dbReference>
<dbReference type="Gene3D" id="1.25.40.390">
    <property type="match status" value="1"/>
</dbReference>
<dbReference type="Pfam" id="PF12771">
    <property type="entry name" value="SusD-like_2"/>
    <property type="match status" value="1"/>
</dbReference>
<dbReference type="SUPFAM" id="SSF48452">
    <property type="entry name" value="TPR-like"/>
    <property type="match status" value="1"/>
</dbReference>
<evidence type="ECO:0000313" key="2">
    <source>
        <dbReference type="Proteomes" id="UP001597032"/>
    </source>
</evidence>
<accession>A0ABW2Z497</accession>
<dbReference type="PROSITE" id="PS51257">
    <property type="entry name" value="PROKAR_LIPOPROTEIN"/>
    <property type="match status" value="1"/>
</dbReference>
<dbReference type="EMBL" id="JBHTIC010000005">
    <property type="protein sequence ID" value="MFD0761109.1"/>
    <property type="molecule type" value="Genomic_DNA"/>
</dbReference>
<dbReference type="RefSeq" id="WP_372800975.1">
    <property type="nucleotide sequence ID" value="NZ_JBHTIC010000005.1"/>
</dbReference>
<gene>
    <name evidence="1" type="ORF">ACFQZW_03355</name>
</gene>
<reference evidence="2" key="1">
    <citation type="journal article" date="2019" name="Int. J. Syst. Evol. Microbiol.">
        <title>The Global Catalogue of Microorganisms (GCM) 10K type strain sequencing project: providing services to taxonomists for standard genome sequencing and annotation.</title>
        <authorList>
            <consortium name="The Broad Institute Genomics Platform"/>
            <consortium name="The Broad Institute Genome Sequencing Center for Infectious Disease"/>
            <person name="Wu L."/>
            <person name="Ma J."/>
        </authorList>
    </citation>
    <scope>NUCLEOTIDE SEQUENCE [LARGE SCALE GENOMIC DNA]</scope>
    <source>
        <strain evidence="2">CCUG 60022</strain>
    </source>
</reference>